<keyword evidence="11 17" id="KW-0472">Membrane</keyword>
<organism evidence="19">
    <name type="scientific">Prunus dulcis</name>
    <name type="common">Almond</name>
    <name type="synonym">Amygdalus dulcis</name>
    <dbReference type="NCBI Taxonomy" id="3755"/>
    <lineage>
        <taxon>Eukaryota</taxon>
        <taxon>Viridiplantae</taxon>
        <taxon>Streptophyta</taxon>
        <taxon>Embryophyta</taxon>
        <taxon>Tracheophyta</taxon>
        <taxon>Spermatophyta</taxon>
        <taxon>Magnoliopsida</taxon>
        <taxon>eudicotyledons</taxon>
        <taxon>Gunneridae</taxon>
        <taxon>Pentapetalae</taxon>
        <taxon>rosids</taxon>
        <taxon>fabids</taxon>
        <taxon>Rosales</taxon>
        <taxon>Rosaceae</taxon>
        <taxon>Amygdaloideae</taxon>
        <taxon>Amygdaleae</taxon>
        <taxon>Prunus</taxon>
    </lineage>
</organism>
<evidence type="ECO:0000256" key="9">
    <source>
        <dbReference type="ARBA" id="ARBA00022840"/>
    </source>
</evidence>
<comment type="catalytic activity">
    <reaction evidence="14">
        <text>L-seryl-[protein] + ATP = O-phospho-L-seryl-[protein] + ADP + H(+)</text>
        <dbReference type="Rhea" id="RHEA:17989"/>
        <dbReference type="Rhea" id="RHEA-COMP:9863"/>
        <dbReference type="Rhea" id="RHEA-COMP:11604"/>
        <dbReference type="ChEBI" id="CHEBI:15378"/>
        <dbReference type="ChEBI" id="CHEBI:29999"/>
        <dbReference type="ChEBI" id="CHEBI:30616"/>
        <dbReference type="ChEBI" id="CHEBI:83421"/>
        <dbReference type="ChEBI" id="CHEBI:456216"/>
        <dbReference type="EC" id="2.7.11.1"/>
    </reaction>
</comment>
<dbReference type="GO" id="GO:0016020">
    <property type="term" value="C:membrane"/>
    <property type="evidence" value="ECO:0007669"/>
    <property type="project" value="UniProtKB-SubCell"/>
</dbReference>
<evidence type="ECO:0000256" key="6">
    <source>
        <dbReference type="ARBA" id="ARBA00022729"/>
    </source>
</evidence>
<evidence type="ECO:0000256" key="13">
    <source>
        <dbReference type="ARBA" id="ARBA00047899"/>
    </source>
</evidence>
<dbReference type="PROSITE" id="PS50011">
    <property type="entry name" value="PROTEIN_KINASE_DOM"/>
    <property type="match status" value="1"/>
</dbReference>
<evidence type="ECO:0000256" key="2">
    <source>
        <dbReference type="ARBA" id="ARBA00012513"/>
    </source>
</evidence>
<keyword evidence="12" id="KW-0325">Glycoprotein</keyword>
<keyword evidence="3 16" id="KW-0723">Serine/threonine-protein kinase</keyword>
<dbReference type="GO" id="GO:0005524">
    <property type="term" value="F:ATP binding"/>
    <property type="evidence" value="ECO:0007669"/>
    <property type="project" value="UniProtKB-UniRule"/>
</dbReference>
<dbReference type="PROSITE" id="PS00107">
    <property type="entry name" value="PROTEIN_KINASE_ATP"/>
    <property type="match status" value="1"/>
</dbReference>
<evidence type="ECO:0000256" key="11">
    <source>
        <dbReference type="ARBA" id="ARBA00023136"/>
    </source>
</evidence>
<name>A0A4Y1RM04_PRUDU</name>
<evidence type="ECO:0000256" key="12">
    <source>
        <dbReference type="ARBA" id="ARBA00023180"/>
    </source>
</evidence>
<dbReference type="PROSITE" id="PS00108">
    <property type="entry name" value="PROTEIN_KINASE_ST"/>
    <property type="match status" value="1"/>
</dbReference>
<keyword evidence="9 15" id="KW-0067">ATP-binding</keyword>
<feature type="binding site" evidence="15">
    <location>
        <position position="256"/>
    </location>
    <ligand>
        <name>ATP</name>
        <dbReference type="ChEBI" id="CHEBI:30616"/>
    </ligand>
</feature>
<keyword evidence="4" id="KW-0808">Transferase</keyword>
<evidence type="ECO:0000256" key="17">
    <source>
        <dbReference type="SAM" id="Phobius"/>
    </source>
</evidence>
<protein>
    <recommendedName>
        <fullName evidence="2">non-specific serine/threonine protein kinase</fullName>
        <ecNumber evidence="2">2.7.11.1</ecNumber>
    </recommendedName>
</protein>
<accession>A0A4Y1RM04</accession>
<dbReference type="InterPro" id="IPR045874">
    <property type="entry name" value="LRK10/LRL21-25-like"/>
</dbReference>
<evidence type="ECO:0000313" key="19">
    <source>
        <dbReference type="EMBL" id="BBH05294.1"/>
    </source>
</evidence>
<dbReference type="InterPro" id="IPR011009">
    <property type="entry name" value="Kinase-like_dom_sf"/>
</dbReference>
<keyword evidence="8 19" id="KW-0418">Kinase</keyword>
<dbReference type="SMART" id="SM00220">
    <property type="entry name" value="S_TKc"/>
    <property type="match status" value="1"/>
</dbReference>
<proteinExistence type="inferred from homology"/>
<dbReference type="InterPro" id="IPR008271">
    <property type="entry name" value="Ser/Thr_kinase_AS"/>
</dbReference>
<evidence type="ECO:0000256" key="1">
    <source>
        <dbReference type="ARBA" id="ARBA00004479"/>
    </source>
</evidence>
<evidence type="ECO:0000256" key="7">
    <source>
        <dbReference type="ARBA" id="ARBA00022741"/>
    </source>
</evidence>
<evidence type="ECO:0000256" key="3">
    <source>
        <dbReference type="ARBA" id="ARBA00022527"/>
    </source>
</evidence>
<dbReference type="AlphaFoldDB" id="A0A4Y1RM04"/>
<dbReference type="EC" id="2.7.11.1" evidence="2"/>
<dbReference type="InterPro" id="IPR000719">
    <property type="entry name" value="Prot_kinase_dom"/>
</dbReference>
<evidence type="ECO:0000256" key="4">
    <source>
        <dbReference type="ARBA" id="ARBA00022679"/>
    </source>
</evidence>
<reference evidence="19" key="1">
    <citation type="journal article" date="2019" name="Science">
        <title>Mutation of a bHLH transcription factor allowed almond domestication.</title>
        <authorList>
            <person name="Sanchez-Perez R."/>
            <person name="Pavan S."/>
            <person name="Mazzeo R."/>
            <person name="Moldovan C."/>
            <person name="Aiese Cigliano R."/>
            <person name="Del Cueto J."/>
            <person name="Ricciardi F."/>
            <person name="Lotti C."/>
            <person name="Ricciardi L."/>
            <person name="Dicenta F."/>
            <person name="Lopez-Marques R.L."/>
            <person name="Lindberg Moller B."/>
        </authorList>
    </citation>
    <scope>NUCLEOTIDE SEQUENCE</scope>
</reference>
<comment type="similarity">
    <text evidence="16">Belongs to the protein kinase superfamily.</text>
</comment>
<keyword evidence="5 17" id="KW-0812">Transmembrane</keyword>
<dbReference type="PANTHER" id="PTHR27009">
    <property type="entry name" value="RUST RESISTANCE KINASE LR10-RELATED"/>
    <property type="match status" value="1"/>
</dbReference>
<evidence type="ECO:0000256" key="14">
    <source>
        <dbReference type="ARBA" id="ARBA00048679"/>
    </source>
</evidence>
<keyword evidence="19" id="KW-0675">Receptor</keyword>
<dbReference type="FunFam" id="3.30.200.20:FF:000178">
    <property type="entry name" value="serine/threonine-protein kinase PBS1-like"/>
    <property type="match status" value="1"/>
</dbReference>
<dbReference type="EMBL" id="AP019302">
    <property type="protein sequence ID" value="BBH05294.1"/>
    <property type="molecule type" value="Genomic_DNA"/>
</dbReference>
<evidence type="ECO:0000256" key="5">
    <source>
        <dbReference type="ARBA" id="ARBA00022692"/>
    </source>
</evidence>
<evidence type="ECO:0000256" key="16">
    <source>
        <dbReference type="RuleBase" id="RU000304"/>
    </source>
</evidence>
<dbReference type="Pfam" id="PF00069">
    <property type="entry name" value="Pkinase"/>
    <property type="match status" value="1"/>
</dbReference>
<dbReference type="Gene3D" id="1.10.510.10">
    <property type="entry name" value="Transferase(Phosphotransferase) domain 1"/>
    <property type="match status" value="1"/>
</dbReference>
<keyword evidence="10 17" id="KW-1133">Transmembrane helix</keyword>
<evidence type="ECO:0000256" key="10">
    <source>
        <dbReference type="ARBA" id="ARBA00022989"/>
    </source>
</evidence>
<feature type="transmembrane region" description="Helical" evidence="17">
    <location>
        <begin position="133"/>
        <end position="152"/>
    </location>
</feature>
<evidence type="ECO:0000256" key="15">
    <source>
        <dbReference type="PROSITE-ProRule" id="PRU10141"/>
    </source>
</evidence>
<keyword evidence="7 15" id="KW-0547">Nucleotide-binding</keyword>
<evidence type="ECO:0000256" key="8">
    <source>
        <dbReference type="ARBA" id="ARBA00022777"/>
    </source>
</evidence>
<sequence>MEMYYVQAINYNNYTIRLVDAGVHKIKDNYFSHPLYSFTQFNFSDSKSPYYENYTLIHYGIGYTELSMPIIFLSCENPMNRSDVIVETATCINGPVNCGPPYVCELNRNGNRIKCSTLWSDPKETRWYMKKHLLTLFISASTLMGLSLISPSTNYFRSQLLVCAIIYLAPYLTAKALVGIPFVTALLIYKWRRRHLSMYENIEDFLRSNNNNLMPVRYTYSDIKKMAKGFKDKLGEGGYGSVYKAKLRSGRLVAIKMLGKSKTNGQDFINEVGTIGRIHHVNVVRLIGFCVDGLKRALVYDFMPNGSLEKYIFSQQGVISLSSQKIFEIALGVARGIEYLHRGCDMQILHFDIKPHNILLDENFTPKVSDFGLAKLYHWIIALYL</sequence>
<gene>
    <name evidence="19" type="ORF">Prudu_016643</name>
</gene>
<dbReference type="Gene3D" id="3.30.200.20">
    <property type="entry name" value="Phosphorylase Kinase, domain 1"/>
    <property type="match status" value="1"/>
</dbReference>
<feature type="transmembrane region" description="Helical" evidence="17">
    <location>
        <begin position="164"/>
        <end position="189"/>
    </location>
</feature>
<evidence type="ECO:0000259" key="18">
    <source>
        <dbReference type="PROSITE" id="PS50011"/>
    </source>
</evidence>
<dbReference type="SUPFAM" id="SSF56112">
    <property type="entry name" value="Protein kinase-like (PK-like)"/>
    <property type="match status" value="1"/>
</dbReference>
<dbReference type="GO" id="GO:0004674">
    <property type="term" value="F:protein serine/threonine kinase activity"/>
    <property type="evidence" value="ECO:0007669"/>
    <property type="project" value="UniProtKB-KW"/>
</dbReference>
<dbReference type="InterPro" id="IPR017441">
    <property type="entry name" value="Protein_kinase_ATP_BS"/>
</dbReference>
<keyword evidence="6" id="KW-0732">Signal</keyword>
<dbReference type="FunFam" id="1.10.510.10:FF:001023">
    <property type="entry name" value="Os07g0541700 protein"/>
    <property type="match status" value="1"/>
</dbReference>
<comment type="subcellular location">
    <subcellularLocation>
        <location evidence="1">Membrane</location>
        <topology evidence="1">Single-pass type I membrane protein</topology>
    </subcellularLocation>
</comment>
<feature type="domain" description="Protein kinase" evidence="18">
    <location>
        <begin position="228"/>
        <end position="385"/>
    </location>
</feature>
<comment type="catalytic activity">
    <reaction evidence="13">
        <text>L-threonyl-[protein] + ATP = O-phospho-L-threonyl-[protein] + ADP + H(+)</text>
        <dbReference type="Rhea" id="RHEA:46608"/>
        <dbReference type="Rhea" id="RHEA-COMP:11060"/>
        <dbReference type="Rhea" id="RHEA-COMP:11605"/>
        <dbReference type="ChEBI" id="CHEBI:15378"/>
        <dbReference type="ChEBI" id="CHEBI:30013"/>
        <dbReference type="ChEBI" id="CHEBI:30616"/>
        <dbReference type="ChEBI" id="CHEBI:61977"/>
        <dbReference type="ChEBI" id="CHEBI:456216"/>
        <dbReference type="EC" id="2.7.11.1"/>
    </reaction>
</comment>